<dbReference type="AlphaFoldDB" id="A0A178L3X0"/>
<comment type="caution">
    <text evidence="1">The sequence shown here is derived from an EMBL/GenBank/DDBJ whole genome shotgun (WGS) entry which is preliminary data.</text>
</comment>
<dbReference type="RefSeq" id="WP_017642852.1">
    <property type="nucleotide sequence ID" value="NZ_JAAMQL010000040.1"/>
</dbReference>
<protein>
    <submittedName>
        <fullName evidence="1">Uncharacterized protein</fullName>
    </submittedName>
</protein>
<accession>A0A178L3X0</accession>
<dbReference type="Proteomes" id="UP000078356">
    <property type="component" value="Unassembled WGS sequence"/>
</dbReference>
<gene>
    <name evidence="1" type="ORF">A4V15_24215</name>
</gene>
<organism evidence="1 2">
    <name type="scientific">Pseudomonas oryzihabitans</name>
    <dbReference type="NCBI Taxonomy" id="47885"/>
    <lineage>
        <taxon>Bacteria</taxon>
        <taxon>Pseudomonadati</taxon>
        <taxon>Pseudomonadota</taxon>
        <taxon>Gammaproteobacteria</taxon>
        <taxon>Pseudomonadales</taxon>
        <taxon>Pseudomonadaceae</taxon>
        <taxon>Pseudomonas</taxon>
    </lineage>
</organism>
<evidence type="ECO:0000313" key="2">
    <source>
        <dbReference type="Proteomes" id="UP000078356"/>
    </source>
</evidence>
<proteinExistence type="predicted"/>
<reference evidence="1 2" key="1">
    <citation type="submission" date="2016-04" db="EMBL/GenBank/DDBJ databases">
        <title>Draft Genome Sequences of Staphylococcus capitis Strain H36, S. capitis Strain H65, S. cohnii Strain H62, S. hominis Strain H69, Mycobacterium iranicum Strain H39, Plantibacter sp. Strain H53, Pseudomonas oryzihabitans Strain H72, and Microbacterium sp. Strain H83, isolated from residential settings.</title>
        <authorList>
            <person name="Lymperopoulou D."/>
            <person name="Adams R.I."/>
            <person name="Lindow S."/>
            <person name="Coil D.A."/>
            <person name="Jospin G."/>
            <person name="Eisen J.A."/>
        </authorList>
    </citation>
    <scope>NUCLEOTIDE SEQUENCE [LARGE SCALE GENOMIC DNA]</scope>
    <source>
        <strain evidence="1 2">H72</strain>
    </source>
</reference>
<evidence type="ECO:0000313" key="1">
    <source>
        <dbReference type="EMBL" id="OAN24190.1"/>
    </source>
</evidence>
<dbReference type="OrthoDB" id="9861860at2"/>
<dbReference type="EMBL" id="LWCR01000059">
    <property type="protein sequence ID" value="OAN24190.1"/>
    <property type="molecule type" value="Genomic_DNA"/>
</dbReference>
<sequence length="79" mass="8955">MDHTTRIAFLTELRDLLQRYDAEISVDYDDSSDFHGVTGEAMSVSMGKVDRFHGRPTFTLGEGWGIEPEGLSRLLKSYE</sequence>
<name>A0A178L3X0_9PSED</name>